<organism evidence="2 3">
    <name type="scientific">Anaerosphaera multitolerans</name>
    <dbReference type="NCBI Taxonomy" id="2487351"/>
    <lineage>
        <taxon>Bacteria</taxon>
        <taxon>Bacillati</taxon>
        <taxon>Bacillota</taxon>
        <taxon>Tissierellia</taxon>
        <taxon>Tissierellales</taxon>
        <taxon>Peptoniphilaceae</taxon>
        <taxon>Anaerosphaera</taxon>
    </lineage>
</organism>
<proteinExistence type="predicted"/>
<dbReference type="GO" id="GO:0005886">
    <property type="term" value="C:plasma membrane"/>
    <property type="evidence" value="ECO:0007669"/>
    <property type="project" value="TreeGrafter"/>
</dbReference>
<dbReference type="PANTHER" id="PTHR35813:SF1">
    <property type="entry name" value="INNER MEMBRANE PROTEIN YBAN"/>
    <property type="match status" value="1"/>
</dbReference>
<reference evidence="2 3" key="1">
    <citation type="submission" date="2018-11" db="EMBL/GenBank/DDBJ databases">
        <title>Genome sequencing and assembly of Anaerosphaera sp. nov., GS7-6-2.</title>
        <authorList>
            <person name="Rettenmaier R."/>
            <person name="Liebl W."/>
            <person name="Zverlov V."/>
        </authorList>
    </citation>
    <scope>NUCLEOTIDE SEQUENCE [LARGE SCALE GENOMIC DNA]</scope>
    <source>
        <strain evidence="2 3">GS7-6-2</strain>
    </source>
</reference>
<dbReference type="Proteomes" id="UP000288812">
    <property type="component" value="Unassembled WGS sequence"/>
</dbReference>
<dbReference type="RefSeq" id="WP_127724811.1">
    <property type="nucleotide sequence ID" value="NZ_RLIH01000010.1"/>
</dbReference>
<dbReference type="PIRSF" id="PIRSF016789">
    <property type="entry name" value="DUF454"/>
    <property type="match status" value="1"/>
</dbReference>
<evidence type="ECO:0000256" key="1">
    <source>
        <dbReference type="SAM" id="Phobius"/>
    </source>
</evidence>
<dbReference type="Pfam" id="PF04304">
    <property type="entry name" value="DUF454"/>
    <property type="match status" value="1"/>
</dbReference>
<comment type="caution">
    <text evidence="2">The sequence shown here is derived from an EMBL/GenBank/DDBJ whole genome shotgun (WGS) entry which is preliminary data.</text>
</comment>
<feature type="transmembrane region" description="Helical" evidence="1">
    <location>
        <begin position="97"/>
        <end position="113"/>
    </location>
</feature>
<keyword evidence="3" id="KW-1185">Reference proteome</keyword>
<dbReference type="InterPro" id="IPR007401">
    <property type="entry name" value="DUF454"/>
</dbReference>
<name>A0A437S604_9FIRM</name>
<feature type="transmembrane region" description="Helical" evidence="1">
    <location>
        <begin position="6"/>
        <end position="39"/>
    </location>
</feature>
<evidence type="ECO:0000313" key="2">
    <source>
        <dbReference type="EMBL" id="RVU54429.1"/>
    </source>
</evidence>
<feature type="transmembrane region" description="Helical" evidence="1">
    <location>
        <begin position="74"/>
        <end position="91"/>
    </location>
</feature>
<dbReference type="EMBL" id="RLIH01000010">
    <property type="protein sequence ID" value="RVU54429.1"/>
    <property type="molecule type" value="Genomic_DNA"/>
</dbReference>
<protein>
    <submittedName>
        <fullName evidence="2">DUF454 domain-containing protein</fullName>
    </submittedName>
</protein>
<evidence type="ECO:0000313" key="3">
    <source>
        <dbReference type="Proteomes" id="UP000288812"/>
    </source>
</evidence>
<keyword evidence="1" id="KW-0812">Transmembrane</keyword>
<accession>A0A437S604</accession>
<keyword evidence="1" id="KW-0472">Membrane</keyword>
<sequence>MKYIFITLGFVFMGIGSVGTFIPFLPTVPFLLLATLCFAKGSDRFHRWFLQTNLYQQYVDGIITRKGLSIKKKIKTLLTVSLLLLICFLLVKNLHGRICIILVLLGHYYYFIFRVKTIKGDEL</sequence>
<dbReference type="PANTHER" id="PTHR35813">
    <property type="entry name" value="INNER MEMBRANE PROTEIN YBAN"/>
    <property type="match status" value="1"/>
</dbReference>
<dbReference type="AlphaFoldDB" id="A0A437S604"/>
<gene>
    <name evidence="2" type="ORF">EF514_07490</name>
</gene>
<keyword evidence="1" id="KW-1133">Transmembrane helix</keyword>
<dbReference type="OrthoDB" id="5690292at2"/>